<organism evidence="1 2">
    <name type="scientific">Paramecium octaurelia</name>
    <dbReference type="NCBI Taxonomy" id="43137"/>
    <lineage>
        <taxon>Eukaryota</taxon>
        <taxon>Sar</taxon>
        <taxon>Alveolata</taxon>
        <taxon>Ciliophora</taxon>
        <taxon>Intramacronucleata</taxon>
        <taxon>Oligohymenophorea</taxon>
        <taxon>Peniculida</taxon>
        <taxon>Parameciidae</taxon>
        <taxon>Paramecium</taxon>
    </lineage>
</organism>
<dbReference type="AlphaFoldDB" id="A0A8S1W9Q5"/>
<comment type="caution">
    <text evidence="1">The sequence shown here is derived from an EMBL/GenBank/DDBJ whole genome shotgun (WGS) entry which is preliminary data.</text>
</comment>
<name>A0A8S1W9Q5_PAROT</name>
<protein>
    <submittedName>
        <fullName evidence="1">Uncharacterized protein</fullName>
    </submittedName>
</protein>
<proteinExistence type="predicted"/>
<keyword evidence="2" id="KW-1185">Reference proteome</keyword>
<reference evidence="1" key="1">
    <citation type="submission" date="2021-01" db="EMBL/GenBank/DDBJ databases">
        <authorList>
            <consortium name="Genoscope - CEA"/>
            <person name="William W."/>
        </authorList>
    </citation>
    <scope>NUCLEOTIDE SEQUENCE</scope>
</reference>
<dbReference type="EMBL" id="CAJJDP010000084">
    <property type="protein sequence ID" value="CAD8185292.1"/>
    <property type="molecule type" value="Genomic_DNA"/>
</dbReference>
<dbReference type="Proteomes" id="UP000683925">
    <property type="component" value="Unassembled WGS sequence"/>
</dbReference>
<evidence type="ECO:0000313" key="2">
    <source>
        <dbReference type="Proteomes" id="UP000683925"/>
    </source>
</evidence>
<gene>
    <name evidence="1" type="ORF">POCTA_138.1.T0850101</name>
</gene>
<accession>A0A8S1W9Q5</accession>
<evidence type="ECO:0000313" key="1">
    <source>
        <dbReference type="EMBL" id="CAD8185292.1"/>
    </source>
</evidence>
<sequence length="47" mass="5599">MLLMKQEEFELKGTFENLIELLNQIEKEIYKKASLIWSQILQIESQG</sequence>